<protein>
    <submittedName>
        <fullName evidence="1">Uncharacterized protein</fullName>
    </submittedName>
</protein>
<name>A0A1C3H1Z4_9GAMM</name>
<organism evidence="1 2">
    <name type="scientific">Cardiobacterium hominis</name>
    <dbReference type="NCBI Taxonomy" id="2718"/>
    <lineage>
        <taxon>Bacteria</taxon>
        <taxon>Pseudomonadati</taxon>
        <taxon>Pseudomonadota</taxon>
        <taxon>Gammaproteobacteria</taxon>
        <taxon>Cardiobacteriales</taxon>
        <taxon>Cardiobacteriaceae</taxon>
        <taxon>Cardiobacterium</taxon>
    </lineage>
</organism>
<gene>
    <name evidence="1" type="ORF">CHUV0807_0155</name>
</gene>
<dbReference type="Proteomes" id="UP000190837">
    <property type="component" value="Unassembled WGS sequence"/>
</dbReference>
<sequence length="44" mass="5189">MAFFEATAFSRVYQEREGMMGDTVWLLLAGDFVRPPMMPRVFMR</sequence>
<reference evidence="2" key="1">
    <citation type="submission" date="2016-04" db="EMBL/GenBank/DDBJ databases">
        <authorList>
            <person name="Tagini F."/>
        </authorList>
    </citation>
    <scope>NUCLEOTIDE SEQUENCE [LARGE SCALE GENOMIC DNA]</scope>
    <source>
        <strain evidence="2">CHUV0807</strain>
    </source>
</reference>
<evidence type="ECO:0000313" key="1">
    <source>
        <dbReference type="EMBL" id="SAM57104.1"/>
    </source>
</evidence>
<evidence type="ECO:0000313" key="2">
    <source>
        <dbReference type="Proteomes" id="UP000190837"/>
    </source>
</evidence>
<proteinExistence type="predicted"/>
<accession>A0A1C3H1Z4</accession>
<dbReference type="AlphaFoldDB" id="A0A1C3H1Z4"/>
<dbReference type="EMBL" id="FKLO01000012">
    <property type="protein sequence ID" value="SAM57104.1"/>
    <property type="molecule type" value="Genomic_DNA"/>
</dbReference>